<dbReference type="InterPro" id="IPR031755">
    <property type="entry name" value="Inhibitor_I66"/>
</dbReference>
<dbReference type="EMBL" id="JBFCZG010000002">
    <property type="protein sequence ID" value="KAL3425428.1"/>
    <property type="molecule type" value="Genomic_DNA"/>
</dbReference>
<keyword evidence="2" id="KW-1185">Reference proteome</keyword>
<evidence type="ECO:0000313" key="2">
    <source>
        <dbReference type="Proteomes" id="UP001629113"/>
    </source>
</evidence>
<gene>
    <name evidence="1" type="ORF">PVAG01_02219</name>
</gene>
<sequence length="156" mass="17132">MQLKSGLYIISSLAALREGSRGLISRNLNEDRSLGPKPIALQPDGSPNRPWEVREVDSGKFILSNAGAPTCVLDNKLFAVLLSQPPPEKWVITSRPQAGRDAYTIETESRGAGWVLSEMQPFTTVDVRPLIVGPSEPPFFPPFELFSFQQVGPLDL</sequence>
<organism evidence="1 2">
    <name type="scientific">Phlyctema vagabunda</name>
    <dbReference type="NCBI Taxonomy" id="108571"/>
    <lineage>
        <taxon>Eukaryota</taxon>
        <taxon>Fungi</taxon>
        <taxon>Dikarya</taxon>
        <taxon>Ascomycota</taxon>
        <taxon>Pezizomycotina</taxon>
        <taxon>Leotiomycetes</taxon>
        <taxon>Helotiales</taxon>
        <taxon>Dermateaceae</taxon>
        <taxon>Phlyctema</taxon>
    </lineage>
</organism>
<evidence type="ECO:0000313" key="1">
    <source>
        <dbReference type="EMBL" id="KAL3425428.1"/>
    </source>
</evidence>
<dbReference type="Proteomes" id="UP001629113">
    <property type="component" value="Unassembled WGS sequence"/>
</dbReference>
<reference evidence="1 2" key="1">
    <citation type="submission" date="2024-06" db="EMBL/GenBank/DDBJ databases">
        <title>Complete genome of Phlyctema vagabunda strain 19-DSS-EL-015.</title>
        <authorList>
            <person name="Fiorenzani C."/>
        </authorList>
    </citation>
    <scope>NUCLEOTIDE SEQUENCE [LARGE SCALE GENOMIC DNA]</scope>
    <source>
        <strain evidence="1 2">19-DSS-EL-015</strain>
    </source>
</reference>
<protein>
    <submittedName>
        <fullName evidence="1">Uncharacterized protein</fullName>
    </submittedName>
</protein>
<dbReference type="Gene3D" id="2.80.10.50">
    <property type="match status" value="1"/>
</dbReference>
<accession>A0ABR4PQ17</accession>
<dbReference type="CDD" id="cd23428">
    <property type="entry name" value="beta-trefoil_Ricin_SPI"/>
    <property type="match status" value="1"/>
</dbReference>
<dbReference type="Pfam" id="PF16850">
    <property type="entry name" value="Inhibitor_I66"/>
    <property type="match status" value="1"/>
</dbReference>
<comment type="caution">
    <text evidence="1">The sequence shown here is derived from an EMBL/GenBank/DDBJ whole genome shotgun (WGS) entry which is preliminary data.</text>
</comment>
<proteinExistence type="predicted"/>
<name>A0ABR4PQ17_9HELO</name>